<gene>
    <name evidence="1" type="ORF">ASPTUDRAFT_37252</name>
</gene>
<organism evidence="1 2">
    <name type="scientific">Aspergillus tubingensis (strain CBS 134.48)</name>
    <dbReference type="NCBI Taxonomy" id="767770"/>
    <lineage>
        <taxon>Eukaryota</taxon>
        <taxon>Fungi</taxon>
        <taxon>Dikarya</taxon>
        <taxon>Ascomycota</taxon>
        <taxon>Pezizomycotina</taxon>
        <taxon>Eurotiomycetes</taxon>
        <taxon>Eurotiomycetidae</taxon>
        <taxon>Eurotiales</taxon>
        <taxon>Aspergillaceae</taxon>
        <taxon>Aspergillus</taxon>
        <taxon>Aspergillus subgen. Circumdati</taxon>
    </lineage>
</organism>
<protein>
    <submittedName>
        <fullName evidence="1">Uncharacterized protein</fullName>
    </submittedName>
</protein>
<dbReference type="EMBL" id="KV878176">
    <property type="protein sequence ID" value="OJI90533.1"/>
    <property type="molecule type" value="Genomic_DNA"/>
</dbReference>
<keyword evidence="2" id="KW-1185">Reference proteome</keyword>
<dbReference type="VEuPathDB" id="FungiDB:ASPTUDRAFT_37252"/>
<reference evidence="2" key="1">
    <citation type="journal article" date="2017" name="Genome Biol.">
        <title>Comparative genomics reveals high biological diversity and specific adaptations in the industrially and medically important fungal genus Aspergillus.</title>
        <authorList>
            <person name="de Vries R.P."/>
            <person name="Riley R."/>
            <person name="Wiebenga A."/>
            <person name="Aguilar-Osorio G."/>
            <person name="Amillis S."/>
            <person name="Uchima C.A."/>
            <person name="Anderluh G."/>
            <person name="Asadollahi M."/>
            <person name="Askin M."/>
            <person name="Barry K."/>
            <person name="Battaglia E."/>
            <person name="Bayram O."/>
            <person name="Benocci T."/>
            <person name="Braus-Stromeyer S.A."/>
            <person name="Caldana C."/>
            <person name="Canovas D."/>
            <person name="Cerqueira G.C."/>
            <person name="Chen F."/>
            <person name="Chen W."/>
            <person name="Choi C."/>
            <person name="Clum A."/>
            <person name="Dos Santos R.A."/>
            <person name="Damasio A.R."/>
            <person name="Diallinas G."/>
            <person name="Emri T."/>
            <person name="Fekete E."/>
            <person name="Flipphi M."/>
            <person name="Freyberg S."/>
            <person name="Gallo A."/>
            <person name="Gournas C."/>
            <person name="Habgood R."/>
            <person name="Hainaut M."/>
            <person name="Harispe M.L."/>
            <person name="Henrissat B."/>
            <person name="Hilden K.S."/>
            <person name="Hope R."/>
            <person name="Hossain A."/>
            <person name="Karabika E."/>
            <person name="Karaffa L."/>
            <person name="Karanyi Z."/>
            <person name="Krasevec N."/>
            <person name="Kuo A."/>
            <person name="Kusch H."/>
            <person name="LaButti K."/>
            <person name="Lagendijk E.L."/>
            <person name="Lapidus A."/>
            <person name="Levasseur A."/>
            <person name="Lindquist E."/>
            <person name="Lipzen A."/>
            <person name="Logrieco A.F."/>
            <person name="MacCabe A."/>
            <person name="Maekelae M.R."/>
            <person name="Malavazi I."/>
            <person name="Melin P."/>
            <person name="Meyer V."/>
            <person name="Mielnichuk N."/>
            <person name="Miskei M."/>
            <person name="Molnar A.P."/>
            <person name="Mule G."/>
            <person name="Ngan C.Y."/>
            <person name="Orejas M."/>
            <person name="Orosz E."/>
            <person name="Ouedraogo J.P."/>
            <person name="Overkamp K.M."/>
            <person name="Park H.-S."/>
            <person name="Perrone G."/>
            <person name="Piumi F."/>
            <person name="Punt P.J."/>
            <person name="Ram A.F."/>
            <person name="Ramon A."/>
            <person name="Rauscher S."/>
            <person name="Record E."/>
            <person name="Riano-Pachon D.M."/>
            <person name="Robert V."/>
            <person name="Roehrig J."/>
            <person name="Ruller R."/>
            <person name="Salamov A."/>
            <person name="Salih N.S."/>
            <person name="Samson R.A."/>
            <person name="Sandor E."/>
            <person name="Sanguinetti M."/>
            <person name="Schuetze T."/>
            <person name="Sepcic K."/>
            <person name="Shelest E."/>
            <person name="Sherlock G."/>
            <person name="Sophianopoulou V."/>
            <person name="Squina F.M."/>
            <person name="Sun H."/>
            <person name="Susca A."/>
            <person name="Todd R.B."/>
            <person name="Tsang A."/>
            <person name="Unkles S.E."/>
            <person name="van de Wiele N."/>
            <person name="van Rossen-Uffink D."/>
            <person name="Oliveira J.V."/>
            <person name="Vesth T.C."/>
            <person name="Visser J."/>
            <person name="Yu J.-H."/>
            <person name="Zhou M."/>
            <person name="Andersen M.R."/>
            <person name="Archer D.B."/>
            <person name="Baker S.E."/>
            <person name="Benoit I."/>
            <person name="Brakhage A.A."/>
            <person name="Braus G.H."/>
            <person name="Fischer R."/>
            <person name="Frisvad J.C."/>
            <person name="Goldman G.H."/>
            <person name="Houbraken J."/>
            <person name="Oakley B."/>
            <person name="Pocsi I."/>
            <person name="Scazzocchio C."/>
            <person name="Seiboth B."/>
            <person name="vanKuyk P.A."/>
            <person name="Wortman J."/>
            <person name="Dyer P.S."/>
            <person name="Grigoriev I.V."/>
        </authorList>
    </citation>
    <scope>NUCLEOTIDE SEQUENCE [LARGE SCALE GENOMIC DNA]</scope>
    <source>
        <strain evidence="2">CBS 134.48</strain>
    </source>
</reference>
<name>A0A1L9NMT8_ASPTC</name>
<evidence type="ECO:0000313" key="2">
    <source>
        <dbReference type="Proteomes" id="UP000184304"/>
    </source>
</evidence>
<dbReference type="AlphaFoldDB" id="A0A1L9NMT8"/>
<sequence>MAAAGVEPTWFIQNHPVVCPCETELECPATQPLGHPLSPDPSQHDVFRSHRKSKEYFRWHGNAKHEGVVFTLSVLTSLNHPSSKCIG</sequence>
<proteinExistence type="predicted"/>
<evidence type="ECO:0000313" key="1">
    <source>
        <dbReference type="EMBL" id="OJI90533.1"/>
    </source>
</evidence>
<dbReference type="Proteomes" id="UP000184304">
    <property type="component" value="Unassembled WGS sequence"/>
</dbReference>
<accession>A0A1L9NMT8</accession>